<evidence type="ECO:0000313" key="1">
    <source>
        <dbReference type="EnsemblMetazoa" id="AALB014710-PA"/>
    </source>
</evidence>
<dbReference type="VEuPathDB" id="VectorBase:AALB014710"/>
<dbReference type="AlphaFoldDB" id="A0A182FYM3"/>
<dbReference type="Proteomes" id="UP000069272">
    <property type="component" value="Chromosome X"/>
</dbReference>
<name>A0A182FYM3_ANOAL</name>
<evidence type="ECO:0000313" key="2">
    <source>
        <dbReference type="Proteomes" id="UP000069272"/>
    </source>
</evidence>
<keyword evidence="2" id="KW-1185">Reference proteome</keyword>
<reference evidence="1 2" key="1">
    <citation type="journal article" date="2017" name="G3 (Bethesda)">
        <title>The Physical Genome Mapping of Anopheles albimanus Corrected Scaffold Misassemblies and Identified Interarm Rearrangements in Genus Anopheles.</title>
        <authorList>
            <person name="Artemov G.N."/>
            <person name="Peery A.N."/>
            <person name="Jiang X."/>
            <person name="Tu Z."/>
            <person name="Stegniy V.N."/>
            <person name="Sharakhova M.V."/>
            <person name="Sharakhov I.V."/>
        </authorList>
    </citation>
    <scope>NUCLEOTIDE SEQUENCE [LARGE SCALE GENOMIC DNA]</scope>
    <source>
        <strain evidence="1 2">ALBI9_A</strain>
    </source>
</reference>
<organism evidence="1 2">
    <name type="scientific">Anopheles albimanus</name>
    <name type="common">New world malaria mosquito</name>
    <dbReference type="NCBI Taxonomy" id="7167"/>
    <lineage>
        <taxon>Eukaryota</taxon>
        <taxon>Metazoa</taxon>
        <taxon>Ecdysozoa</taxon>
        <taxon>Arthropoda</taxon>
        <taxon>Hexapoda</taxon>
        <taxon>Insecta</taxon>
        <taxon>Pterygota</taxon>
        <taxon>Neoptera</taxon>
        <taxon>Endopterygota</taxon>
        <taxon>Diptera</taxon>
        <taxon>Nematocera</taxon>
        <taxon>Culicoidea</taxon>
        <taxon>Culicidae</taxon>
        <taxon>Anophelinae</taxon>
        <taxon>Anopheles</taxon>
    </lineage>
</organism>
<dbReference type="EnsemblMetazoa" id="AALB014710-RA">
    <property type="protein sequence ID" value="AALB014710-PA"/>
    <property type="gene ID" value="AALB014710"/>
</dbReference>
<accession>A0A182FYM3</accession>
<sequence length="36" mass="4371">MKYLVHRSVIPQQYYPQHQQQPLNRITDQIIQHGIV</sequence>
<reference evidence="1" key="2">
    <citation type="submission" date="2022-08" db="UniProtKB">
        <authorList>
            <consortium name="EnsemblMetazoa"/>
        </authorList>
    </citation>
    <scope>IDENTIFICATION</scope>
    <source>
        <strain evidence="1">STECLA/ALBI9_A</strain>
    </source>
</reference>
<proteinExistence type="predicted"/>
<protein>
    <submittedName>
        <fullName evidence="1">Uncharacterized protein</fullName>
    </submittedName>
</protein>